<gene>
    <name evidence="1" type="ORF">HanXRQr2_Chr16g0777471</name>
</gene>
<dbReference type="Proteomes" id="UP000215914">
    <property type="component" value="Unassembled WGS sequence"/>
</dbReference>
<organism evidence="1 2">
    <name type="scientific">Helianthus annuus</name>
    <name type="common">Common sunflower</name>
    <dbReference type="NCBI Taxonomy" id="4232"/>
    <lineage>
        <taxon>Eukaryota</taxon>
        <taxon>Viridiplantae</taxon>
        <taxon>Streptophyta</taxon>
        <taxon>Embryophyta</taxon>
        <taxon>Tracheophyta</taxon>
        <taxon>Spermatophyta</taxon>
        <taxon>Magnoliopsida</taxon>
        <taxon>eudicotyledons</taxon>
        <taxon>Gunneridae</taxon>
        <taxon>Pentapetalae</taxon>
        <taxon>asterids</taxon>
        <taxon>campanulids</taxon>
        <taxon>Asterales</taxon>
        <taxon>Asteraceae</taxon>
        <taxon>Asteroideae</taxon>
        <taxon>Heliantheae alliance</taxon>
        <taxon>Heliantheae</taxon>
        <taxon>Helianthus</taxon>
    </lineage>
</organism>
<comment type="caution">
    <text evidence="1">The sequence shown here is derived from an EMBL/GenBank/DDBJ whole genome shotgun (WGS) entry which is preliminary data.</text>
</comment>
<evidence type="ECO:0000313" key="1">
    <source>
        <dbReference type="EMBL" id="KAF5762505.1"/>
    </source>
</evidence>
<protein>
    <submittedName>
        <fullName evidence="1">Uncharacterized protein</fullName>
    </submittedName>
</protein>
<reference evidence="1" key="1">
    <citation type="journal article" date="2017" name="Nature">
        <title>The sunflower genome provides insights into oil metabolism, flowering and Asterid evolution.</title>
        <authorList>
            <person name="Badouin H."/>
            <person name="Gouzy J."/>
            <person name="Grassa C.J."/>
            <person name="Murat F."/>
            <person name="Staton S.E."/>
            <person name="Cottret L."/>
            <person name="Lelandais-Briere C."/>
            <person name="Owens G.L."/>
            <person name="Carrere S."/>
            <person name="Mayjonade B."/>
            <person name="Legrand L."/>
            <person name="Gill N."/>
            <person name="Kane N.C."/>
            <person name="Bowers J.E."/>
            <person name="Hubner S."/>
            <person name="Bellec A."/>
            <person name="Berard A."/>
            <person name="Berges H."/>
            <person name="Blanchet N."/>
            <person name="Boniface M.C."/>
            <person name="Brunel D."/>
            <person name="Catrice O."/>
            <person name="Chaidir N."/>
            <person name="Claudel C."/>
            <person name="Donnadieu C."/>
            <person name="Faraut T."/>
            <person name="Fievet G."/>
            <person name="Helmstetter N."/>
            <person name="King M."/>
            <person name="Knapp S.J."/>
            <person name="Lai Z."/>
            <person name="Le Paslier M.C."/>
            <person name="Lippi Y."/>
            <person name="Lorenzon L."/>
            <person name="Mandel J.R."/>
            <person name="Marage G."/>
            <person name="Marchand G."/>
            <person name="Marquand E."/>
            <person name="Bret-Mestries E."/>
            <person name="Morien E."/>
            <person name="Nambeesan S."/>
            <person name="Nguyen T."/>
            <person name="Pegot-Espagnet P."/>
            <person name="Pouilly N."/>
            <person name="Raftis F."/>
            <person name="Sallet E."/>
            <person name="Schiex T."/>
            <person name="Thomas J."/>
            <person name="Vandecasteele C."/>
            <person name="Vares D."/>
            <person name="Vear F."/>
            <person name="Vautrin S."/>
            <person name="Crespi M."/>
            <person name="Mangin B."/>
            <person name="Burke J.M."/>
            <person name="Salse J."/>
            <person name="Munos S."/>
            <person name="Vincourt P."/>
            <person name="Rieseberg L.H."/>
            <person name="Langlade N.B."/>
        </authorList>
    </citation>
    <scope>NUCLEOTIDE SEQUENCE</scope>
    <source>
        <tissue evidence="1">Leaves</tissue>
    </source>
</reference>
<dbReference type="Gramene" id="mRNA:HanXRQr2_Chr16g0777471">
    <property type="protein sequence ID" value="CDS:HanXRQr2_Chr16g0777471.1"/>
    <property type="gene ID" value="HanXRQr2_Chr16g0777471"/>
</dbReference>
<proteinExistence type="predicted"/>
<keyword evidence="2" id="KW-1185">Reference proteome</keyword>
<sequence length="74" mass="7805">MTNAIRLSETTCFFTSCGPGISSPGSTLGNENTVWVSKSLSREYFRDFSEFGSKGSFGGSINIGALGSDCLPLI</sequence>
<evidence type="ECO:0000313" key="2">
    <source>
        <dbReference type="Proteomes" id="UP000215914"/>
    </source>
</evidence>
<accession>A0A9K3H0F2</accession>
<name>A0A9K3H0F2_HELAN</name>
<reference evidence="1" key="2">
    <citation type="submission" date="2020-06" db="EMBL/GenBank/DDBJ databases">
        <title>Helianthus annuus Genome sequencing and assembly Release 2.</title>
        <authorList>
            <person name="Gouzy J."/>
            <person name="Langlade N."/>
            <person name="Munos S."/>
        </authorList>
    </citation>
    <scope>NUCLEOTIDE SEQUENCE</scope>
    <source>
        <tissue evidence="1">Leaves</tissue>
    </source>
</reference>
<dbReference type="AlphaFoldDB" id="A0A9K3H0F2"/>
<dbReference type="EMBL" id="MNCJ02000331">
    <property type="protein sequence ID" value="KAF5762505.1"/>
    <property type="molecule type" value="Genomic_DNA"/>
</dbReference>